<organism evidence="1">
    <name type="scientific">marine sediment metagenome</name>
    <dbReference type="NCBI Taxonomy" id="412755"/>
    <lineage>
        <taxon>unclassified sequences</taxon>
        <taxon>metagenomes</taxon>
        <taxon>ecological metagenomes</taxon>
    </lineage>
</organism>
<gene>
    <name evidence="1" type="ORF">S06H3_30004</name>
</gene>
<name>X1M2I0_9ZZZZ</name>
<accession>X1M2I0</accession>
<dbReference type="EMBL" id="BARV01017634">
    <property type="protein sequence ID" value="GAI25543.1"/>
    <property type="molecule type" value="Genomic_DNA"/>
</dbReference>
<sequence>MQCFGCGKFAKSEDCDLRRHRVSGVRRWFHKEEVKASCLSEHHKEEDWELVDPSLGETTYEEAMSIIHTVFHLKDNKN</sequence>
<reference evidence="1" key="1">
    <citation type="journal article" date="2014" name="Front. Microbiol.">
        <title>High frequency of phylogenetically diverse reductive dehalogenase-homologous genes in deep subseafloor sedimentary metagenomes.</title>
        <authorList>
            <person name="Kawai M."/>
            <person name="Futagami T."/>
            <person name="Toyoda A."/>
            <person name="Takaki Y."/>
            <person name="Nishi S."/>
            <person name="Hori S."/>
            <person name="Arai W."/>
            <person name="Tsubouchi T."/>
            <person name="Morono Y."/>
            <person name="Uchiyama I."/>
            <person name="Ito T."/>
            <person name="Fujiyama A."/>
            <person name="Inagaki F."/>
            <person name="Takami H."/>
        </authorList>
    </citation>
    <scope>NUCLEOTIDE SEQUENCE</scope>
    <source>
        <strain evidence="1">Expedition CK06-06</strain>
    </source>
</reference>
<proteinExistence type="predicted"/>
<protein>
    <submittedName>
        <fullName evidence="1">Uncharacterized protein</fullName>
    </submittedName>
</protein>
<dbReference type="AlphaFoldDB" id="X1M2I0"/>
<evidence type="ECO:0000313" key="1">
    <source>
        <dbReference type="EMBL" id="GAI25543.1"/>
    </source>
</evidence>
<comment type="caution">
    <text evidence="1">The sequence shown here is derived from an EMBL/GenBank/DDBJ whole genome shotgun (WGS) entry which is preliminary data.</text>
</comment>